<feature type="compositionally biased region" description="Low complexity" evidence="1">
    <location>
        <begin position="59"/>
        <end position="68"/>
    </location>
</feature>
<comment type="caution">
    <text evidence="2">The sequence shown here is derived from an EMBL/GenBank/DDBJ whole genome shotgun (WGS) entry which is preliminary data.</text>
</comment>
<sequence>MMRGIHELSSSLHPARNAPYNLALATLASSSSSSSSSYPLWSDVSSQHSDDTVSTAPTSESGSFDSYFSSNPPISSQTSVSSLGSSCEPAIKLHDPWARQRIQSQAHVELPAELRQNPRRTCNSAISRTGRPPSLVRQTDRKVSFVDNLVETSTHIVEAIWPTSSVLYRNDSGNSAVLPLRKFIEETLRRSRTSYSTLQVALYYLILIKPHVPAYDFTAEQPNDCHSSQAIQCGRRMFLAALILASKYLQDRNYSARAWSKISGLNVLEINKNEMVFLLAVNWNLHVTEEVYKRWADCVSSLTPTQPPSPGGAAQQLYERQCYDFRRIILNLSPDLDNLEELAPWSTSTSHVPDLPARSLYTPPAERACGFMSDGEFGSASKLHGLPAVMEPAPSVTCAPRRFAPALGLLPTPRLTPQTIGYNTPAASTVPSVLKRSSSMGFAVAQAAASMAAQSVDRWPPSATSSPMSYVTRRSSLANSISSASSPESMVSDSSVVSRSSSISSASSVTAPSCKLDVRARYRYGKLCSDRLSLKPTIASVPEDHEAACLTSSPESYGVAPSKGFCDVVDTPLASREREMNDAAQALQDLQRYGASRSAVQVKTGIKRSRALSTEKALQDDVREMLADQYPGNGSWPETMVRSQQSSQALAWNGNGSRHKRVCCSTEAALPHLRIPSLHPAVGGYGGPGINFTVFILLIPHISDILGITGGHPCDISDLPDPNHWPCSRLAHARLKWRPRPRASKLCYVLSRLGSPPPRHSVIDYDAHASNTS</sequence>
<protein>
    <recommendedName>
        <fullName evidence="4">G1/S-specific cyclin pas1</fullName>
    </recommendedName>
</protein>
<evidence type="ECO:0000313" key="3">
    <source>
        <dbReference type="Proteomes" id="UP001303760"/>
    </source>
</evidence>
<dbReference type="GO" id="GO:0000307">
    <property type="term" value="C:cyclin-dependent protein kinase holoenzyme complex"/>
    <property type="evidence" value="ECO:0007669"/>
    <property type="project" value="TreeGrafter"/>
</dbReference>
<dbReference type="InterPro" id="IPR013922">
    <property type="entry name" value="Cyclin_PHO80-like"/>
</dbReference>
<dbReference type="AlphaFoldDB" id="A0AAN7C6U5"/>
<name>A0AAN7C6U5_9PEZI</name>
<organism evidence="2 3">
    <name type="scientific">Achaetomium macrosporum</name>
    <dbReference type="NCBI Taxonomy" id="79813"/>
    <lineage>
        <taxon>Eukaryota</taxon>
        <taxon>Fungi</taxon>
        <taxon>Dikarya</taxon>
        <taxon>Ascomycota</taxon>
        <taxon>Pezizomycotina</taxon>
        <taxon>Sordariomycetes</taxon>
        <taxon>Sordariomycetidae</taxon>
        <taxon>Sordariales</taxon>
        <taxon>Chaetomiaceae</taxon>
        <taxon>Achaetomium</taxon>
    </lineage>
</organism>
<dbReference type="CDD" id="cd20557">
    <property type="entry name" value="CYCLIN_ScPCL1-like"/>
    <property type="match status" value="1"/>
</dbReference>
<evidence type="ECO:0000313" key="2">
    <source>
        <dbReference type="EMBL" id="KAK4236305.1"/>
    </source>
</evidence>
<dbReference type="GO" id="GO:0005634">
    <property type="term" value="C:nucleus"/>
    <property type="evidence" value="ECO:0007669"/>
    <property type="project" value="TreeGrafter"/>
</dbReference>
<dbReference type="Gene3D" id="1.10.472.10">
    <property type="entry name" value="Cyclin-like"/>
    <property type="match status" value="1"/>
</dbReference>
<dbReference type="Pfam" id="PF08613">
    <property type="entry name" value="Cyclin"/>
    <property type="match status" value="1"/>
</dbReference>
<dbReference type="PANTHER" id="PTHR15615">
    <property type="match status" value="1"/>
</dbReference>
<dbReference type="GO" id="GO:0019901">
    <property type="term" value="F:protein kinase binding"/>
    <property type="evidence" value="ECO:0007669"/>
    <property type="project" value="InterPro"/>
</dbReference>
<reference evidence="2" key="1">
    <citation type="journal article" date="2023" name="Mol. Phylogenet. Evol.">
        <title>Genome-scale phylogeny and comparative genomics of the fungal order Sordariales.</title>
        <authorList>
            <person name="Hensen N."/>
            <person name="Bonometti L."/>
            <person name="Westerberg I."/>
            <person name="Brannstrom I.O."/>
            <person name="Guillou S."/>
            <person name="Cros-Aarteil S."/>
            <person name="Calhoun S."/>
            <person name="Haridas S."/>
            <person name="Kuo A."/>
            <person name="Mondo S."/>
            <person name="Pangilinan J."/>
            <person name="Riley R."/>
            <person name="LaButti K."/>
            <person name="Andreopoulos B."/>
            <person name="Lipzen A."/>
            <person name="Chen C."/>
            <person name="Yan M."/>
            <person name="Daum C."/>
            <person name="Ng V."/>
            <person name="Clum A."/>
            <person name="Steindorff A."/>
            <person name="Ohm R.A."/>
            <person name="Martin F."/>
            <person name="Silar P."/>
            <person name="Natvig D.O."/>
            <person name="Lalanne C."/>
            <person name="Gautier V."/>
            <person name="Ament-Velasquez S.L."/>
            <person name="Kruys A."/>
            <person name="Hutchinson M.I."/>
            <person name="Powell A.J."/>
            <person name="Barry K."/>
            <person name="Miller A.N."/>
            <person name="Grigoriev I.V."/>
            <person name="Debuchy R."/>
            <person name="Gladieux P."/>
            <person name="Hiltunen Thoren M."/>
            <person name="Johannesson H."/>
        </authorList>
    </citation>
    <scope>NUCLEOTIDE SEQUENCE</scope>
    <source>
        <strain evidence="2">CBS 532.94</strain>
    </source>
</reference>
<accession>A0AAN7C6U5</accession>
<dbReference type="PANTHER" id="PTHR15615:SF36">
    <property type="entry name" value="PHO85 CYCLIN-5"/>
    <property type="match status" value="1"/>
</dbReference>
<dbReference type="EMBL" id="MU860201">
    <property type="protein sequence ID" value="KAK4236305.1"/>
    <property type="molecule type" value="Genomic_DNA"/>
</dbReference>
<keyword evidence="3" id="KW-1185">Reference proteome</keyword>
<gene>
    <name evidence="2" type="ORF">C8A03DRAFT_45683</name>
</gene>
<feature type="region of interest" description="Disordered" evidence="1">
    <location>
        <begin position="39"/>
        <end position="68"/>
    </location>
</feature>
<evidence type="ECO:0000256" key="1">
    <source>
        <dbReference type="SAM" id="MobiDB-lite"/>
    </source>
</evidence>
<reference evidence="2" key="2">
    <citation type="submission" date="2023-05" db="EMBL/GenBank/DDBJ databases">
        <authorList>
            <consortium name="Lawrence Berkeley National Laboratory"/>
            <person name="Steindorff A."/>
            <person name="Hensen N."/>
            <person name="Bonometti L."/>
            <person name="Westerberg I."/>
            <person name="Brannstrom I.O."/>
            <person name="Guillou S."/>
            <person name="Cros-Aarteil S."/>
            <person name="Calhoun S."/>
            <person name="Haridas S."/>
            <person name="Kuo A."/>
            <person name="Mondo S."/>
            <person name="Pangilinan J."/>
            <person name="Riley R."/>
            <person name="Labutti K."/>
            <person name="Andreopoulos B."/>
            <person name="Lipzen A."/>
            <person name="Chen C."/>
            <person name="Yanf M."/>
            <person name="Daum C."/>
            <person name="Ng V."/>
            <person name="Clum A."/>
            <person name="Ohm R."/>
            <person name="Martin F."/>
            <person name="Silar P."/>
            <person name="Natvig D."/>
            <person name="Lalanne C."/>
            <person name="Gautier V."/>
            <person name="Ament-Velasquez S.L."/>
            <person name="Kruys A."/>
            <person name="Hutchinson M.I."/>
            <person name="Powell A.J."/>
            <person name="Barry K."/>
            <person name="Miller A.N."/>
            <person name="Grigoriev I.V."/>
            <person name="Debuchy R."/>
            <person name="Gladieux P."/>
            <person name="Thoren M.H."/>
            <person name="Johannesson H."/>
        </authorList>
    </citation>
    <scope>NUCLEOTIDE SEQUENCE</scope>
    <source>
        <strain evidence="2">CBS 532.94</strain>
    </source>
</reference>
<dbReference type="GO" id="GO:0016538">
    <property type="term" value="F:cyclin-dependent protein serine/threonine kinase regulator activity"/>
    <property type="evidence" value="ECO:0007669"/>
    <property type="project" value="TreeGrafter"/>
</dbReference>
<proteinExistence type="predicted"/>
<evidence type="ECO:0008006" key="4">
    <source>
        <dbReference type="Google" id="ProtNLM"/>
    </source>
</evidence>
<dbReference type="Proteomes" id="UP001303760">
    <property type="component" value="Unassembled WGS sequence"/>
</dbReference>